<keyword evidence="6" id="KW-1185">Reference proteome</keyword>
<feature type="compositionally biased region" description="Low complexity" evidence="3">
    <location>
        <begin position="74"/>
        <end position="92"/>
    </location>
</feature>
<dbReference type="SMART" id="SM00360">
    <property type="entry name" value="RRM"/>
    <property type="match status" value="1"/>
</dbReference>
<reference evidence="5 6" key="3">
    <citation type="journal article" date="2013" name="Rice">
        <title>Improvement of the Oryza sativa Nipponbare reference genome using next generation sequence and optical map data.</title>
        <authorList>
            <person name="Kawahara Y."/>
            <person name="de la Bastide M."/>
            <person name="Hamilton J.P."/>
            <person name="Kanamori H."/>
            <person name="McCombie W.R."/>
            <person name="Ouyang S."/>
            <person name="Schwartz D.C."/>
            <person name="Tanaka T."/>
            <person name="Wu J."/>
            <person name="Zhou S."/>
            <person name="Childs K.L."/>
            <person name="Davidson R.M."/>
            <person name="Lin H."/>
            <person name="Quesada-Ocampo L."/>
            <person name="Vaillancourt B."/>
            <person name="Sakai H."/>
            <person name="Lee S.S."/>
            <person name="Kim J."/>
            <person name="Numa H."/>
            <person name="Itoh T."/>
            <person name="Buell C.R."/>
            <person name="Matsumoto T."/>
        </authorList>
    </citation>
    <scope>NUCLEOTIDE SEQUENCE [LARGE SCALE GENOMIC DNA]</scope>
    <source>
        <strain evidence="6">cv. Nipponbare</strain>
    </source>
</reference>
<accession>A0A0P0X3W0</accession>
<dbReference type="STRING" id="39947.A0A0P0X3W0"/>
<dbReference type="AlphaFoldDB" id="A0A0P0X3W0"/>
<dbReference type="InterPro" id="IPR012677">
    <property type="entry name" value="Nucleotide-bd_a/b_plait_sf"/>
</dbReference>
<feature type="compositionally biased region" description="Basic residues" evidence="3">
    <location>
        <begin position="28"/>
        <end position="40"/>
    </location>
</feature>
<dbReference type="PROSITE" id="PS50102">
    <property type="entry name" value="RRM"/>
    <property type="match status" value="1"/>
</dbReference>
<dbReference type="InterPro" id="IPR025715">
    <property type="entry name" value="FoP_C"/>
</dbReference>
<feature type="compositionally biased region" description="Pro residues" evidence="3">
    <location>
        <begin position="239"/>
        <end position="254"/>
    </location>
</feature>
<sequence length="340" mass="36145">SDGRPWNTKTGKKIQRKRILSSHLTLSAHRRRRRRRHRRSAGSPSPQPATMSSGLDMSLDDLIKQSKTKPKGGAPSSSGPTRRAAPPAARAAPYPPAGPKAAGGASPYGVYSEHVAAMAGVVPRPRPPPAAAAAAARSLETGTKLHISNLDPGVTVDDVQVLFLMGYIIFFPQELFSEIGELKRYSVNYDKDGKSQGTAEVVFARKVDALEAIKRYDGVILDGNPMKIDLIGNNSETSPMPPTAPLLYNPPFPNYPNSVPRRGGQRGQFHQGNGRPGNSQGIGGGPRGFQGSGRPGSGSQGGGGCSQGKTRGNERSRIQKSAADLDAELDQYHAEAVKEK</sequence>
<keyword evidence="1 2" id="KW-0694">RNA-binding</keyword>
<feature type="compositionally biased region" description="Basic residues" evidence="3">
    <location>
        <begin position="10"/>
        <end position="20"/>
    </location>
</feature>
<feature type="domain" description="RRM" evidence="4">
    <location>
        <begin position="143"/>
        <end position="233"/>
    </location>
</feature>
<evidence type="ECO:0007829" key="7">
    <source>
        <dbReference type="PeptideAtlas" id="A0A0P0X3W0"/>
    </source>
</evidence>
<evidence type="ECO:0000313" key="6">
    <source>
        <dbReference type="Proteomes" id="UP000059680"/>
    </source>
</evidence>
<dbReference type="SMART" id="SM01218">
    <property type="entry name" value="FoP_duplication"/>
    <property type="match status" value="1"/>
</dbReference>
<dbReference type="InterPro" id="IPR000504">
    <property type="entry name" value="RRM_dom"/>
</dbReference>
<evidence type="ECO:0000256" key="2">
    <source>
        <dbReference type="PROSITE-ProRule" id="PRU00176"/>
    </source>
</evidence>
<feature type="non-terminal residue" evidence="5">
    <location>
        <position position="340"/>
    </location>
</feature>
<dbReference type="GO" id="GO:0005634">
    <property type="term" value="C:nucleus"/>
    <property type="evidence" value="ECO:0000318"/>
    <property type="project" value="GO_Central"/>
</dbReference>
<dbReference type="OMA" id="RKAPQGN"/>
<reference evidence="5 6" key="2">
    <citation type="journal article" date="2013" name="Plant Cell Physiol.">
        <title>Rice Annotation Project Database (RAP-DB): an integrative and interactive database for rice genomics.</title>
        <authorList>
            <person name="Sakai H."/>
            <person name="Lee S.S."/>
            <person name="Tanaka T."/>
            <person name="Numa H."/>
            <person name="Kim J."/>
            <person name="Kawahara Y."/>
            <person name="Wakimoto H."/>
            <person name="Yang C.C."/>
            <person name="Iwamoto M."/>
            <person name="Abe T."/>
            <person name="Yamada Y."/>
            <person name="Muto A."/>
            <person name="Inokuchi H."/>
            <person name="Ikemura T."/>
            <person name="Matsumoto T."/>
            <person name="Sasaki T."/>
            <person name="Itoh T."/>
        </authorList>
    </citation>
    <scope>NUCLEOTIDE SEQUENCE [LARGE SCALE GENOMIC DNA]</scope>
    <source>
        <strain evidence="6">cv. Nipponbare</strain>
    </source>
</reference>
<reference evidence="6" key="1">
    <citation type="journal article" date="2005" name="Nature">
        <title>The map-based sequence of the rice genome.</title>
        <authorList>
            <consortium name="International rice genome sequencing project (IRGSP)"/>
            <person name="Matsumoto T."/>
            <person name="Wu J."/>
            <person name="Kanamori H."/>
            <person name="Katayose Y."/>
            <person name="Fujisawa M."/>
            <person name="Namiki N."/>
            <person name="Mizuno H."/>
            <person name="Yamamoto K."/>
            <person name="Antonio B.A."/>
            <person name="Baba T."/>
            <person name="Sakata K."/>
            <person name="Nagamura Y."/>
            <person name="Aoki H."/>
            <person name="Arikawa K."/>
            <person name="Arita K."/>
            <person name="Bito T."/>
            <person name="Chiden Y."/>
            <person name="Fujitsuka N."/>
            <person name="Fukunaka R."/>
            <person name="Hamada M."/>
            <person name="Harada C."/>
            <person name="Hayashi A."/>
            <person name="Hijishita S."/>
            <person name="Honda M."/>
            <person name="Hosokawa S."/>
            <person name="Ichikawa Y."/>
            <person name="Idonuma A."/>
            <person name="Iijima M."/>
            <person name="Ikeda M."/>
            <person name="Ikeno M."/>
            <person name="Ito K."/>
            <person name="Ito S."/>
            <person name="Ito T."/>
            <person name="Ito Y."/>
            <person name="Ito Y."/>
            <person name="Iwabuchi A."/>
            <person name="Kamiya K."/>
            <person name="Karasawa W."/>
            <person name="Kurita K."/>
            <person name="Katagiri S."/>
            <person name="Kikuta A."/>
            <person name="Kobayashi H."/>
            <person name="Kobayashi N."/>
            <person name="Machita K."/>
            <person name="Maehara T."/>
            <person name="Masukawa M."/>
            <person name="Mizubayashi T."/>
            <person name="Mukai Y."/>
            <person name="Nagasaki H."/>
            <person name="Nagata Y."/>
            <person name="Naito S."/>
            <person name="Nakashima M."/>
            <person name="Nakama Y."/>
            <person name="Nakamichi Y."/>
            <person name="Nakamura M."/>
            <person name="Meguro A."/>
            <person name="Negishi M."/>
            <person name="Ohta I."/>
            <person name="Ohta T."/>
            <person name="Okamoto M."/>
            <person name="Ono N."/>
            <person name="Saji S."/>
            <person name="Sakaguchi M."/>
            <person name="Sakai K."/>
            <person name="Shibata M."/>
            <person name="Shimokawa T."/>
            <person name="Song J."/>
            <person name="Takazaki Y."/>
            <person name="Terasawa K."/>
            <person name="Tsugane M."/>
            <person name="Tsuji K."/>
            <person name="Ueda S."/>
            <person name="Waki K."/>
            <person name="Yamagata H."/>
            <person name="Yamamoto M."/>
            <person name="Yamamoto S."/>
            <person name="Yamane H."/>
            <person name="Yoshiki S."/>
            <person name="Yoshihara R."/>
            <person name="Yukawa K."/>
            <person name="Zhong H."/>
            <person name="Yano M."/>
            <person name="Yuan Q."/>
            <person name="Ouyang S."/>
            <person name="Liu J."/>
            <person name="Jones K.M."/>
            <person name="Gansberger K."/>
            <person name="Moffat K."/>
            <person name="Hill J."/>
            <person name="Bera J."/>
            <person name="Fadrosh D."/>
            <person name="Jin S."/>
            <person name="Johri S."/>
            <person name="Kim M."/>
            <person name="Overton L."/>
            <person name="Reardon M."/>
            <person name="Tsitrin T."/>
            <person name="Vuong H."/>
            <person name="Weaver B."/>
            <person name="Ciecko A."/>
            <person name="Tallon L."/>
            <person name="Jackson J."/>
            <person name="Pai G."/>
            <person name="Aken S.V."/>
            <person name="Utterback T."/>
            <person name="Reidmuller S."/>
            <person name="Feldblyum T."/>
            <person name="Hsiao J."/>
            <person name="Zismann V."/>
            <person name="Iobst S."/>
            <person name="de Vazeille A.R."/>
            <person name="Buell C.R."/>
            <person name="Ying K."/>
            <person name="Li Y."/>
            <person name="Lu T."/>
            <person name="Huang Y."/>
            <person name="Zhao Q."/>
            <person name="Feng Q."/>
            <person name="Zhang L."/>
            <person name="Zhu J."/>
            <person name="Weng Q."/>
            <person name="Mu J."/>
            <person name="Lu Y."/>
            <person name="Fan D."/>
            <person name="Liu Y."/>
            <person name="Guan J."/>
            <person name="Zhang Y."/>
            <person name="Yu S."/>
            <person name="Liu X."/>
            <person name="Zhang Y."/>
            <person name="Hong G."/>
            <person name="Han B."/>
            <person name="Choisne N."/>
            <person name="Demange N."/>
            <person name="Orjeda G."/>
            <person name="Samain S."/>
            <person name="Cattolico L."/>
            <person name="Pelletier E."/>
            <person name="Couloux A."/>
            <person name="Segurens B."/>
            <person name="Wincker P."/>
            <person name="D'Hont A."/>
            <person name="Scarpelli C."/>
            <person name="Weissenbach J."/>
            <person name="Salanoubat M."/>
            <person name="Quetier F."/>
            <person name="Yu Y."/>
            <person name="Kim H.R."/>
            <person name="Rambo T."/>
            <person name="Currie J."/>
            <person name="Collura K."/>
            <person name="Luo M."/>
            <person name="Yang T."/>
            <person name="Ammiraju J.S.S."/>
            <person name="Engler F."/>
            <person name="Soderlund C."/>
            <person name="Wing R.A."/>
            <person name="Palmer L.E."/>
            <person name="de la Bastide M."/>
            <person name="Spiegel L."/>
            <person name="Nascimento L."/>
            <person name="Zutavern T."/>
            <person name="O'Shaughnessy A."/>
            <person name="Dike S."/>
            <person name="Dedhia N."/>
            <person name="Preston R."/>
            <person name="Balija V."/>
            <person name="McCombie W.R."/>
            <person name="Chow T."/>
            <person name="Chen H."/>
            <person name="Chung M."/>
            <person name="Chen C."/>
            <person name="Shaw J."/>
            <person name="Wu H."/>
            <person name="Hsiao K."/>
            <person name="Chao Y."/>
            <person name="Chu M."/>
            <person name="Cheng C."/>
            <person name="Hour A."/>
            <person name="Lee P."/>
            <person name="Lin S."/>
            <person name="Lin Y."/>
            <person name="Liou J."/>
            <person name="Liu S."/>
            <person name="Hsing Y."/>
            <person name="Raghuvanshi S."/>
            <person name="Mohanty A."/>
            <person name="Bharti A.K."/>
            <person name="Gaur A."/>
            <person name="Gupta V."/>
            <person name="Kumar D."/>
            <person name="Ravi V."/>
            <person name="Vij S."/>
            <person name="Kapur A."/>
            <person name="Khurana P."/>
            <person name="Khurana P."/>
            <person name="Khurana J.P."/>
            <person name="Tyagi A.K."/>
            <person name="Gaikwad K."/>
            <person name="Singh A."/>
            <person name="Dalal V."/>
            <person name="Srivastava S."/>
            <person name="Dixit A."/>
            <person name="Pal A.K."/>
            <person name="Ghazi I.A."/>
            <person name="Yadav M."/>
            <person name="Pandit A."/>
            <person name="Bhargava A."/>
            <person name="Sureshbabu K."/>
            <person name="Batra K."/>
            <person name="Sharma T.R."/>
            <person name="Mohapatra T."/>
            <person name="Singh N.K."/>
            <person name="Messing J."/>
            <person name="Nelson A.B."/>
            <person name="Fuks G."/>
            <person name="Kavchok S."/>
            <person name="Keizer G."/>
            <person name="Linton E."/>
            <person name="Llaca V."/>
            <person name="Song R."/>
            <person name="Tanyolac B."/>
            <person name="Young S."/>
            <person name="Ho-Il K."/>
            <person name="Hahn J.H."/>
            <person name="Sangsakoo G."/>
            <person name="Vanavichit A."/>
            <person name="de Mattos Luiz.A.T."/>
            <person name="Zimmer P.D."/>
            <person name="Malone G."/>
            <person name="Dellagostin O."/>
            <person name="de Oliveira A.C."/>
            <person name="Bevan M."/>
            <person name="Bancroft I."/>
            <person name="Minx P."/>
            <person name="Cordum H."/>
            <person name="Wilson R."/>
            <person name="Cheng Z."/>
            <person name="Jin W."/>
            <person name="Jiang J."/>
            <person name="Leong S.A."/>
            <person name="Iwama H."/>
            <person name="Gojobori T."/>
            <person name="Itoh T."/>
            <person name="Niimura Y."/>
            <person name="Fujii Y."/>
            <person name="Habara T."/>
            <person name="Sakai H."/>
            <person name="Sato Y."/>
            <person name="Wilson G."/>
            <person name="Kumar K."/>
            <person name="McCouch S."/>
            <person name="Juretic N."/>
            <person name="Hoen D."/>
            <person name="Wright S."/>
            <person name="Bruskiewich R."/>
            <person name="Bureau T."/>
            <person name="Miyao A."/>
            <person name="Hirochika H."/>
            <person name="Nishikawa T."/>
            <person name="Kadowaki K."/>
            <person name="Sugiura M."/>
            <person name="Burr B."/>
            <person name="Sasaki T."/>
        </authorList>
    </citation>
    <scope>NUCLEOTIDE SEQUENCE [LARGE SCALE GENOMIC DNA]</scope>
    <source>
        <strain evidence="6">cv. Nipponbare</strain>
    </source>
</reference>
<dbReference type="SUPFAM" id="SSF54928">
    <property type="entry name" value="RNA-binding domain, RBD"/>
    <property type="match status" value="1"/>
</dbReference>
<dbReference type="Proteomes" id="UP000059680">
    <property type="component" value="Chromosome 7"/>
</dbReference>
<dbReference type="Gramene" id="Os07t0237100-00">
    <property type="protein sequence ID" value="Os07t0237100-00"/>
    <property type="gene ID" value="Os07g0237100"/>
</dbReference>
<protein>
    <submittedName>
        <fullName evidence="5">Os07g0237100 protein</fullName>
    </submittedName>
</protein>
<feature type="region of interest" description="Disordered" evidence="3">
    <location>
        <begin position="232"/>
        <end position="327"/>
    </location>
</feature>
<feature type="region of interest" description="Disordered" evidence="3">
    <location>
        <begin position="1"/>
        <end position="106"/>
    </location>
</feature>
<proteinExistence type="evidence at protein level"/>
<dbReference type="PaxDb" id="39947-A0A0P0X3W0"/>
<evidence type="ECO:0007829" key="8">
    <source>
        <dbReference type="ProteomicsDB" id="A0A0P0X3W0"/>
    </source>
</evidence>
<dbReference type="Pfam" id="PF00076">
    <property type="entry name" value="RRM_1"/>
    <property type="match status" value="1"/>
</dbReference>
<evidence type="ECO:0000259" key="4">
    <source>
        <dbReference type="PROSITE" id="PS50102"/>
    </source>
</evidence>
<dbReference type="GO" id="GO:0006406">
    <property type="term" value="P:mRNA export from nucleus"/>
    <property type="evidence" value="ECO:0000318"/>
    <property type="project" value="GO_Central"/>
</dbReference>
<evidence type="ECO:0000256" key="1">
    <source>
        <dbReference type="ARBA" id="ARBA00022884"/>
    </source>
</evidence>
<evidence type="ECO:0000256" key="3">
    <source>
        <dbReference type="SAM" id="MobiDB-lite"/>
    </source>
</evidence>
<dbReference type="InterPro" id="IPR051229">
    <property type="entry name" value="ALYREF_mRNA_export"/>
</dbReference>
<dbReference type="PANTHER" id="PTHR19965:SF26">
    <property type="entry name" value="OS07G0237100 PROTEIN"/>
    <property type="match status" value="1"/>
</dbReference>
<feature type="compositionally biased region" description="Gly residues" evidence="3">
    <location>
        <begin position="280"/>
        <end position="306"/>
    </location>
</feature>
<evidence type="ECO:0000313" key="5">
    <source>
        <dbReference type="EMBL" id="BAT00747.1"/>
    </source>
</evidence>
<feature type="compositionally biased region" description="Polar residues" evidence="3">
    <location>
        <begin position="42"/>
        <end position="55"/>
    </location>
</feature>
<dbReference type="EMBL" id="AP014963">
    <property type="protein sequence ID" value="BAT00747.1"/>
    <property type="molecule type" value="Genomic_DNA"/>
</dbReference>
<name>A0A0P0X3W0_ORYSJ</name>
<dbReference type="InterPro" id="IPR035979">
    <property type="entry name" value="RBD_domain_sf"/>
</dbReference>
<keyword evidence="7 8" id="KW-1267">Proteomics identification</keyword>
<organism evidence="5 6">
    <name type="scientific">Oryza sativa subsp. japonica</name>
    <name type="common">Rice</name>
    <dbReference type="NCBI Taxonomy" id="39947"/>
    <lineage>
        <taxon>Eukaryota</taxon>
        <taxon>Viridiplantae</taxon>
        <taxon>Streptophyta</taxon>
        <taxon>Embryophyta</taxon>
        <taxon>Tracheophyta</taxon>
        <taxon>Spermatophyta</taxon>
        <taxon>Magnoliopsida</taxon>
        <taxon>Liliopsida</taxon>
        <taxon>Poales</taxon>
        <taxon>Poaceae</taxon>
        <taxon>BOP clade</taxon>
        <taxon>Oryzoideae</taxon>
        <taxon>Oryzeae</taxon>
        <taxon>Oryzinae</taxon>
        <taxon>Oryza</taxon>
        <taxon>Oryza sativa</taxon>
    </lineage>
</organism>
<dbReference type="PANTHER" id="PTHR19965">
    <property type="entry name" value="RNA AND EXPORT FACTOR BINDING PROTEIN"/>
    <property type="match status" value="1"/>
</dbReference>
<dbReference type="InParanoid" id="A0A0P0X3W0"/>
<dbReference type="eggNOG" id="KOG0533">
    <property type="taxonomic scope" value="Eukaryota"/>
</dbReference>
<gene>
    <name evidence="5" type="ordered locus">Os07g0237100</name>
    <name evidence="5" type="ORF">OSNPB_070237100</name>
</gene>
<dbReference type="GO" id="GO:0003729">
    <property type="term" value="F:mRNA binding"/>
    <property type="evidence" value="ECO:0000318"/>
    <property type="project" value="GO_Central"/>
</dbReference>
<dbReference type="Gene3D" id="3.30.70.330">
    <property type="match status" value="1"/>
</dbReference>
<dbReference type="FunCoup" id="A0A0P0X3W0">
    <property type="interactions" value="1122"/>
</dbReference>